<sequence length="450" mass="49723">MSSRALRSTLSKASSSRLRRGPQSFSYSSAHTPVGTEWPVSKHQLDKARNWFEKIAQSNGRIVFAPNTSADALCSFVIFLRTLELMGYDMTRTSLYHKPRASSIYAPEEREKVASLNPDYIISIDSGLPEDDVPCIVPGVPTLLVEGMGLERGRETHFGDHQESEESFQILSPPLSSPPATCSLTAFLLCQPLHPDVHRTCKYIASIGAACSLGTNVSKKQPYTAYSAILHDVPSRELIRIKSLLYAPARVEGFGGAVIVDALRGSSSFEDILDPLSSTAKKLYDAQRIFQQTLDGFKRLPFRYSLDGKLAMLCIHSPSSVHATLARELALSFPIKSKVDHFIVANAGYKSGTVSFSCRTTRTAFRRQQSIQDKLSTSSQIPLNDAQTMLRQFSKQVPGLVKDGGYYYNKGLPHATGGSLSIEMFEKLRRTMSFVGDLEWHTGMSLEKPI</sequence>
<evidence type="ECO:0000313" key="3">
    <source>
        <dbReference type="Proteomes" id="UP000076722"/>
    </source>
</evidence>
<dbReference type="STRING" id="1314777.A0A164Y912"/>
<dbReference type="AlphaFoldDB" id="A0A164Y912"/>
<dbReference type="OrthoDB" id="284473at2759"/>
<dbReference type="EMBL" id="KV419398">
    <property type="protein sequence ID" value="KZS96698.1"/>
    <property type="molecule type" value="Genomic_DNA"/>
</dbReference>
<reference evidence="2 3" key="1">
    <citation type="journal article" date="2016" name="Mol. Biol. Evol.">
        <title>Comparative Genomics of Early-Diverging Mushroom-Forming Fungi Provides Insights into the Origins of Lignocellulose Decay Capabilities.</title>
        <authorList>
            <person name="Nagy L.G."/>
            <person name="Riley R."/>
            <person name="Tritt A."/>
            <person name="Adam C."/>
            <person name="Daum C."/>
            <person name="Floudas D."/>
            <person name="Sun H."/>
            <person name="Yadav J.S."/>
            <person name="Pangilinan J."/>
            <person name="Larsson K.H."/>
            <person name="Matsuura K."/>
            <person name="Barry K."/>
            <person name="Labutti K."/>
            <person name="Kuo R."/>
            <person name="Ohm R.A."/>
            <person name="Bhattacharya S.S."/>
            <person name="Shirouzu T."/>
            <person name="Yoshinaga Y."/>
            <person name="Martin F.M."/>
            <person name="Grigoriev I.V."/>
            <person name="Hibbett D.S."/>
        </authorList>
    </citation>
    <scope>NUCLEOTIDE SEQUENCE [LARGE SCALE GENOMIC DNA]</scope>
    <source>
        <strain evidence="2 3">HHB9708</strain>
    </source>
</reference>
<name>A0A164Y912_9AGAM</name>
<dbReference type="SUPFAM" id="SSF64182">
    <property type="entry name" value="DHH phosphoesterases"/>
    <property type="match status" value="1"/>
</dbReference>
<feature type="compositionally biased region" description="Polar residues" evidence="1">
    <location>
        <begin position="1"/>
        <end position="16"/>
    </location>
</feature>
<feature type="region of interest" description="Disordered" evidence="1">
    <location>
        <begin position="1"/>
        <end position="30"/>
    </location>
</feature>
<protein>
    <recommendedName>
        <fullName evidence="4">DHH phosphoesterase</fullName>
    </recommendedName>
</protein>
<evidence type="ECO:0000256" key="1">
    <source>
        <dbReference type="SAM" id="MobiDB-lite"/>
    </source>
</evidence>
<proteinExistence type="predicted"/>
<dbReference type="Proteomes" id="UP000076722">
    <property type="component" value="Unassembled WGS sequence"/>
</dbReference>
<accession>A0A164Y912</accession>
<evidence type="ECO:0008006" key="4">
    <source>
        <dbReference type="Google" id="ProtNLM"/>
    </source>
</evidence>
<organism evidence="2 3">
    <name type="scientific">Sistotremastrum niveocremeum HHB9708</name>
    <dbReference type="NCBI Taxonomy" id="1314777"/>
    <lineage>
        <taxon>Eukaryota</taxon>
        <taxon>Fungi</taxon>
        <taxon>Dikarya</taxon>
        <taxon>Basidiomycota</taxon>
        <taxon>Agaricomycotina</taxon>
        <taxon>Agaricomycetes</taxon>
        <taxon>Sistotremastrales</taxon>
        <taxon>Sistotremastraceae</taxon>
        <taxon>Sertulicium</taxon>
        <taxon>Sertulicium niveocremeum</taxon>
    </lineage>
</organism>
<keyword evidence="3" id="KW-1185">Reference proteome</keyword>
<gene>
    <name evidence="2" type="ORF">SISNIDRAFT_482493</name>
</gene>
<dbReference type="InterPro" id="IPR038763">
    <property type="entry name" value="DHH_sf"/>
</dbReference>
<evidence type="ECO:0000313" key="2">
    <source>
        <dbReference type="EMBL" id="KZS96698.1"/>
    </source>
</evidence>